<organism evidence="3 4">
    <name type="scientific">Phytoactinopolyspora alkaliphila</name>
    <dbReference type="NCBI Taxonomy" id="1783498"/>
    <lineage>
        <taxon>Bacteria</taxon>
        <taxon>Bacillati</taxon>
        <taxon>Actinomycetota</taxon>
        <taxon>Actinomycetes</taxon>
        <taxon>Jiangellales</taxon>
        <taxon>Jiangellaceae</taxon>
        <taxon>Phytoactinopolyspora</taxon>
    </lineage>
</organism>
<dbReference type="InterPro" id="IPR011010">
    <property type="entry name" value="DNA_brk_join_enz"/>
</dbReference>
<dbReference type="Pfam" id="PF21338">
    <property type="entry name" value="Top1B_N_bact"/>
    <property type="match status" value="1"/>
</dbReference>
<evidence type="ECO:0000313" key="4">
    <source>
        <dbReference type="Proteomes" id="UP000469185"/>
    </source>
</evidence>
<dbReference type="Gene3D" id="1.10.132.120">
    <property type="match status" value="1"/>
</dbReference>
<dbReference type="GO" id="GO:0003677">
    <property type="term" value="F:DNA binding"/>
    <property type="evidence" value="ECO:0007669"/>
    <property type="project" value="InterPro"/>
</dbReference>
<dbReference type="EMBL" id="JAAGOB010000007">
    <property type="protein sequence ID" value="NED96557.1"/>
    <property type="molecule type" value="Genomic_DNA"/>
</dbReference>
<comment type="caution">
    <text evidence="3">The sequence shown here is derived from an EMBL/GenBank/DDBJ whole genome shotgun (WGS) entry which is preliminary data.</text>
</comment>
<dbReference type="PROSITE" id="PS52038">
    <property type="entry name" value="TOPO_IB_2"/>
    <property type="match status" value="1"/>
</dbReference>
<keyword evidence="4" id="KW-1185">Reference proteome</keyword>
<sequence length="341" mass="38653">MRLRRWSPAGPALSRRRRGRGFSYHDVDGSVLDDDDTLRRIKELVIPPAWKNVRICPWPNGHLQAVGVDDAGRRQYIYHPQWRKRRDAEKFERIRQFGRRLPDARRQIEADLETRGLNRRRVLAAAARLLDIGFFRVGGKEYAEENGSYGLATVLCEHVHVRRGGTVVFDYPAKWGQERVQSIADPDVVAVVRALKKRRRPDQAMLAYYEGRAWHEVSSTDVNEYLRELFEIEVSSKDFRTWHGTVLAAVALALAENGAGHSTSATARRRACAQAMREVSHYLGNTPAICRTSYVDPTVVDAFEEGTTISATIEELGSSDLDEAADRARLEKAVLELLEDS</sequence>
<gene>
    <name evidence="3" type="ORF">G1H11_14700</name>
</gene>
<dbReference type="InterPro" id="IPR014711">
    <property type="entry name" value="TopoI_cat_a-hlx-sub_euk"/>
</dbReference>
<dbReference type="Pfam" id="PF01028">
    <property type="entry name" value="Topoisom_I"/>
    <property type="match status" value="1"/>
</dbReference>
<name>A0A6N9YNN1_9ACTN</name>
<dbReference type="GO" id="GO:0003917">
    <property type="term" value="F:DNA topoisomerase type I (single strand cut, ATP-independent) activity"/>
    <property type="evidence" value="ECO:0007669"/>
    <property type="project" value="InterPro"/>
</dbReference>
<keyword evidence="3" id="KW-0413">Isomerase</keyword>
<feature type="domain" description="DNA topoisomerase IB N-terminal" evidence="2">
    <location>
        <begin position="21"/>
        <end position="69"/>
    </location>
</feature>
<reference evidence="3 4" key="1">
    <citation type="submission" date="2020-02" db="EMBL/GenBank/DDBJ databases">
        <authorList>
            <person name="Li X.-J."/>
            <person name="Feng X.-M."/>
        </authorList>
    </citation>
    <scope>NUCLEOTIDE SEQUENCE [LARGE SCALE GENOMIC DNA]</scope>
    <source>
        <strain evidence="3 4">CGMCC 4.7225</strain>
    </source>
</reference>
<dbReference type="InterPro" id="IPR049331">
    <property type="entry name" value="Top1B_N_bact"/>
</dbReference>
<dbReference type="RefSeq" id="WP_163819338.1">
    <property type="nucleotide sequence ID" value="NZ_JAAGOB010000007.1"/>
</dbReference>
<evidence type="ECO:0000313" key="3">
    <source>
        <dbReference type="EMBL" id="NED96557.1"/>
    </source>
</evidence>
<dbReference type="Gene3D" id="3.30.66.10">
    <property type="entry name" value="DNA topoisomerase I domain"/>
    <property type="match status" value="1"/>
</dbReference>
<feature type="domain" description="DNA topoisomerase I catalytic core eukaryotic-type" evidence="1">
    <location>
        <begin position="81"/>
        <end position="292"/>
    </location>
</feature>
<accession>A0A6N9YNN1</accession>
<dbReference type="InterPro" id="IPR013500">
    <property type="entry name" value="TopoI_cat_euk"/>
</dbReference>
<dbReference type="Gene3D" id="3.90.15.10">
    <property type="entry name" value="Topoisomerase I, Chain A, domain 3"/>
    <property type="match status" value="1"/>
</dbReference>
<dbReference type="Proteomes" id="UP000469185">
    <property type="component" value="Unassembled WGS sequence"/>
</dbReference>
<dbReference type="GO" id="GO:0006265">
    <property type="term" value="P:DNA topological change"/>
    <property type="evidence" value="ECO:0007669"/>
    <property type="project" value="InterPro"/>
</dbReference>
<evidence type="ECO:0000259" key="1">
    <source>
        <dbReference type="Pfam" id="PF01028"/>
    </source>
</evidence>
<evidence type="ECO:0000259" key="2">
    <source>
        <dbReference type="Pfam" id="PF21338"/>
    </source>
</evidence>
<protein>
    <submittedName>
        <fullName evidence="3">DNA topoisomerase IB</fullName>
    </submittedName>
</protein>
<dbReference type="InterPro" id="IPR035447">
    <property type="entry name" value="DNA_topo_I_N_sf"/>
</dbReference>
<dbReference type="SUPFAM" id="SSF56349">
    <property type="entry name" value="DNA breaking-rejoining enzymes"/>
    <property type="match status" value="1"/>
</dbReference>
<dbReference type="SUPFAM" id="SSF55869">
    <property type="entry name" value="DNA topoisomerase I domain"/>
    <property type="match status" value="1"/>
</dbReference>
<proteinExistence type="predicted"/>
<dbReference type="AlphaFoldDB" id="A0A6N9YNN1"/>